<dbReference type="PATRIC" id="fig|1227497.3.peg.3486"/>
<dbReference type="AlphaFoldDB" id="L9X125"/>
<feature type="compositionally biased region" description="Basic and acidic residues" evidence="1">
    <location>
        <begin position="76"/>
        <end position="85"/>
    </location>
</feature>
<evidence type="ECO:0000256" key="1">
    <source>
        <dbReference type="SAM" id="MobiDB-lite"/>
    </source>
</evidence>
<keyword evidence="3" id="KW-1185">Reference proteome</keyword>
<accession>L9X125</accession>
<evidence type="ECO:0000313" key="2">
    <source>
        <dbReference type="EMBL" id="ELY55454.1"/>
    </source>
</evidence>
<dbReference type="EMBL" id="AOIB01000031">
    <property type="protein sequence ID" value="ELY55454.1"/>
    <property type="molecule type" value="Genomic_DNA"/>
</dbReference>
<sequence length="85" mass="9817">MKYLEESVSVPPEPRDRFGSSIQTRSPSKLRIGPFHEPRDSSWSDSGSSAEDERKRCVRRRHRPLERPFADTAPSETDRHDRPIG</sequence>
<name>L9X125_9EURY</name>
<protein>
    <submittedName>
        <fullName evidence="2">Uncharacterized protein</fullName>
    </submittedName>
</protein>
<evidence type="ECO:0000313" key="3">
    <source>
        <dbReference type="Proteomes" id="UP000011688"/>
    </source>
</evidence>
<comment type="caution">
    <text evidence="2">The sequence shown here is derived from an EMBL/GenBank/DDBJ whole genome shotgun (WGS) entry which is preliminary data.</text>
</comment>
<dbReference type="Proteomes" id="UP000011688">
    <property type="component" value="Unassembled WGS sequence"/>
</dbReference>
<feature type="region of interest" description="Disordered" evidence="1">
    <location>
        <begin position="1"/>
        <end position="85"/>
    </location>
</feature>
<gene>
    <name evidence="2" type="ORF">C491_17112</name>
</gene>
<proteinExistence type="predicted"/>
<organism evidence="2 3">
    <name type="scientific">Natronococcus amylolyticus DSM 10524</name>
    <dbReference type="NCBI Taxonomy" id="1227497"/>
    <lineage>
        <taxon>Archaea</taxon>
        <taxon>Methanobacteriati</taxon>
        <taxon>Methanobacteriota</taxon>
        <taxon>Stenosarchaea group</taxon>
        <taxon>Halobacteria</taxon>
        <taxon>Halobacteriales</taxon>
        <taxon>Natrialbaceae</taxon>
        <taxon>Natronococcus</taxon>
    </lineage>
</organism>
<reference evidence="2 3" key="1">
    <citation type="journal article" date="2014" name="PLoS Genet.">
        <title>Phylogenetically driven sequencing of extremely halophilic archaea reveals strategies for static and dynamic osmo-response.</title>
        <authorList>
            <person name="Becker E.A."/>
            <person name="Seitzer P.M."/>
            <person name="Tritt A."/>
            <person name="Larsen D."/>
            <person name="Krusor M."/>
            <person name="Yao A.I."/>
            <person name="Wu D."/>
            <person name="Madern D."/>
            <person name="Eisen J.A."/>
            <person name="Darling A.E."/>
            <person name="Facciotti M.T."/>
        </authorList>
    </citation>
    <scope>NUCLEOTIDE SEQUENCE [LARGE SCALE GENOMIC DNA]</scope>
    <source>
        <strain evidence="2 3">DSM 10524</strain>
    </source>
</reference>